<accession>A0A0F9RS71</accession>
<proteinExistence type="predicted"/>
<name>A0A0F9RS71_9ZZZZ</name>
<evidence type="ECO:0000313" key="1">
    <source>
        <dbReference type="EMBL" id="KKN27816.1"/>
    </source>
</evidence>
<dbReference type="AlphaFoldDB" id="A0A0F9RS71"/>
<reference evidence="1" key="1">
    <citation type="journal article" date="2015" name="Nature">
        <title>Complex archaea that bridge the gap between prokaryotes and eukaryotes.</title>
        <authorList>
            <person name="Spang A."/>
            <person name="Saw J.H."/>
            <person name="Jorgensen S.L."/>
            <person name="Zaremba-Niedzwiedzka K."/>
            <person name="Martijn J."/>
            <person name="Lind A.E."/>
            <person name="van Eijk R."/>
            <person name="Schleper C."/>
            <person name="Guy L."/>
            <person name="Ettema T.J."/>
        </authorList>
    </citation>
    <scope>NUCLEOTIDE SEQUENCE</scope>
</reference>
<comment type="caution">
    <text evidence="1">The sequence shown here is derived from an EMBL/GenBank/DDBJ whole genome shotgun (WGS) entry which is preliminary data.</text>
</comment>
<protein>
    <submittedName>
        <fullName evidence="1">Uncharacterized protein</fullName>
    </submittedName>
</protein>
<sequence length="83" mass="9005">MIPRPKTRSIAGHSITLYAGVRYLATSPMGPSRHQPVDVTIHPLRGAPRTLGLTRIACLTPGRASRLVNAFNNGPTSFDGRVW</sequence>
<dbReference type="EMBL" id="LAZR01002612">
    <property type="protein sequence ID" value="KKN27816.1"/>
    <property type="molecule type" value="Genomic_DNA"/>
</dbReference>
<organism evidence="1">
    <name type="scientific">marine sediment metagenome</name>
    <dbReference type="NCBI Taxonomy" id="412755"/>
    <lineage>
        <taxon>unclassified sequences</taxon>
        <taxon>metagenomes</taxon>
        <taxon>ecological metagenomes</taxon>
    </lineage>
</organism>
<gene>
    <name evidence="1" type="ORF">LCGC14_0860790</name>
</gene>